<dbReference type="PANTHER" id="PTHR24296">
    <property type="entry name" value="CYTOCHROME P450"/>
    <property type="match status" value="1"/>
</dbReference>
<evidence type="ECO:0000313" key="9">
    <source>
        <dbReference type="EMBL" id="PHT78988.1"/>
    </source>
</evidence>
<proteinExistence type="inferred from homology"/>
<dbReference type="STRING" id="4072.A0A2G2ZAG2"/>
<feature type="region of interest" description="Disordered" evidence="8">
    <location>
        <begin position="81"/>
        <end position="120"/>
    </location>
</feature>
<keyword evidence="6 7" id="KW-0349">Heme</keyword>
<evidence type="ECO:0000313" key="10">
    <source>
        <dbReference type="Proteomes" id="UP000222542"/>
    </source>
</evidence>
<dbReference type="PRINTS" id="PR00463">
    <property type="entry name" value="EP450I"/>
</dbReference>
<dbReference type="EMBL" id="AYRZ02000006">
    <property type="protein sequence ID" value="PHT78988.1"/>
    <property type="molecule type" value="Genomic_DNA"/>
</dbReference>
<dbReference type="GO" id="GO:0020037">
    <property type="term" value="F:heme binding"/>
    <property type="evidence" value="ECO:0007669"/>
    <property type="project" value="InterPro"/>
</dbReference>
<reference evidence="9 10" key="1">
    <citation type="journal article" date="2014" name="Nat. Genet.">
        <title>Genome sequence of the hot pepper provides insights into the evolution of pungency in Capsicum species.</title>
        <authorList>
            <person name="Kim S."/>
            <person name="Park M."/>
            <person name="Yeom S.I."/>
            <person name="Kim Y.M."/>
            <person name="Lee J.M."/>
            <person name="Lee H.A."/>
            <person name="Seo E."/>
            <person name="Choi J."/>
            <person name="Cheong K."/>
            <person name="Kim K.T."/>
            <person name="Jung K."/>
            <person name="Lee G.W."/>
            <person name="Oh S.K."/>
            <person name="Bae C."/>
            <person name="Kim S.B."/>
            <person name="Lee H.Y."/>
            <person name="Kim S.Y."/>
            <person name="Kim M.S."/>
            <person name="Kang B.C."/>
            <person name="Jo Y.D."/>
            <person name="Yang H.B."/>
            <person name="Jeong H.J."/>
            <person name="Kang W.H."/>
            <person name="Kwon J.K."/>
            <person name="Shin C."/>
            <person name="Lim J.Y."/>
            <person name="Park J.H."/>
            <person name="Huh J.H."/>
            <person name="Kim J.S."/>
            <person name="Kim B.D."/>
            <person name="Cohen O."/>
            <person name="Paran I."/>
            <person name="Suh M.C."/>
            <person name="Lee S.B."/>
            <person name="Kim Y.K."/>
            <person name="Shin Y."/>
            <person name="Noh S.J."/>
            <person name="Park J."/>
            <person name="Seo Y.S."/>
            <person name="Kwon S.Y."/>
            <person name="Kim H.A."/>
            <person name="Park J.M."/>
            <person name="Kim H.J."/>
            <person name="Choi S.B."/>
            <person name="Bosland P.W."/>
            <person name="Reeves G."/>
            <person name="Jo S.H."/>
            <person name="Lee B.W."/>
            <person name="Cho H.T."/>
            <person name="Choi H.S."/>
            <person name="Lee M.S."/>
            <person name="Yu Y."/>
            <person name="Do Choi Y."/>
            <person name="Park B.S."/>
            <person name="van Deynze A."/>
            <person name="Ashrafi H."/>
            <person name="Hill T."/>
            <person name="Kim W.T."/>
            <person name="Pai H.S."/>
            <person name="Ahn H.K."/>
            <person name="Yeam I."/>
            <person name="Giovannoni J.J."/>
            <person name="Rose J.K."/>
            <person name="Sorensen I."/>
            <person name="Lee S.J."/>
            <person name="Kim R.W."/>
            <person name="Choi I.Y."/>
            <person name="Choi B.S."/>
            <person name="Lim J.S."/>
            <person name="Lee Y.H."/>
            <person name="Choi D."/>
        </authorList>
    </citation>
    <scope>NUCLEOTIDE SEQUENCE [LARGE SCALE GENOMIC DNA]</scope>
    <source>
        <strain evidence="10">cv. CM334</strain>
    </source>
</reference>
<evidence type="ECO:0000256" key="6">
    <source>
        <dbReference type="PIRSR" id="PIRSR602401-1"/>
    </source>
</evidence>
<dbReference type="InterPro" id="IPR001128">
    <property type="entry name" value="Cyt_P450"/>
</dbReference>
<keyword evidence="7" id="KW-0503">Monooxygenase</keyword>
<evidence type="ECO:0000256" key="1">
    <source>
        <dbReference type="ARBA" id="ARBA00001971"/>
    </source>
</evidence>
<comment type="cofactor">
    <cofactor evidence="1 6">
        <name>heme</name>
        <dbReference type="ChEBI" id="CHEBI:30413"/>
    </cofactor>
</comment>
<evidence type="ECO:0000256" key="7">
    <source>
        <dbReference type="RuleBase" id="RU000461"/>
    </source>
</evidence>
<organism evidence="9 10">
    <name type="scientific">Capsicum annuum</name>
    <name type="common">Capsicum pepper</name>
    <dbReference type="NCBI Taxonomy" id="4072"/>
    <lineage>
        <taxon>Eukaryota</taxon>
        <taxon>Viridiplantae</taxon>
        <taxon>Streptophyta</taxon>
        <taxon>Embryophyta</taxon>
        <taxon>Tracheophyta</taxon>
        <taxon>Spermatophyta</taxon>
        <taxon>Magnoliopsida</taxon>
        <taxon>eudicotyledons</taxon>
        <taxon>Gunneridae</taxon>
        <taxon>Pentapetalae</taxon>
        <taxon>asterids</taxon>
        <taxon>lamiids</taxon>
        <taxon>Solanales</taxon>
        <taxon>Solanaceae</taxon>
        <taxon>Solanoideae</taxon>
        <taxon>Capsiceae</taxon>
        <taxon>Capsicum</taxon>
    </lineage>
</organism>
<dbReference type="Gramene" id="PHT78988">
    <property type="protein sequence ID" value="PHT78988"/>
    <property type="gene ID" value="T459_17040"/>
</dbReference>
<dbReference type="Proteomes" id="UP000222542">
    <property type="component" value="Unassembled WGS sequence"/>
</dbReference>
<evidence type="ECO:0000256" key="4">
    <source>
        <dbReference type="ARBA" id="ARBA00023002"/>
    </source>
</evidence>
<dbReference type="InterPro" id="IPR036396">
    <property type="entry name" value="Cyt_P450_sf"/>
</dbReference>
<name>A0A2G2ZAG2_CAPAN</name>
<dbReference type="Pfam" id="PF00067">
    <property type="entry name" value="p450"/>
    <property type="match status" value="1"/>
</dbReference>
<dbReference type="InterPro" id="IPR002401">
    <property type="entry name" value="Cyt_P450_E_grp-I"/>
</dbReference>
<evidence type="ECO:0000256" key="8">
    <source>
        <dbReference type="SAM" id="MobiDB-lite"/>
    </source>
</evidence>
<comment type="caution">
    <text evidence="9">The sequence shown here is derived from an EMBL/GenBank/DDBJ whole genome shotgun (WGS) entry which is preliminary data.</text>
</comment>
<keyword evidence="4 7" id="KW-0560">Oxidoreductase</keyword>
<feature type="compositionally biased region" description="Basic and acidic residues" evidence="8">
    <location>
        <begin position="81"/>
        <end position="97"/>
    </location>
</feature>
<keyword evidence="10" id="KW-1185">Reference proteome</keyword>
<feature type="binding site" description="axial binding residue" evidence="6">
    <location>
        <position position="511"/>
    </location>
    <ligand>
        <name>heme</name>
        <dbReference type="ChEBI" id="CHEBI:30413"/>
    </ligand>
    <ligandPart>
        <name>Fe</name>
        <dbReference type="ChEBI" id="CHEBI:18248"/>
    </ligandPart>
</feature>
<keyword evidence="3 6" id="KW-0479">Metal-binding</keyword>
<evidence type="ECO:0000256" key="5">
    <source>
        <dbReference type="ARBA" id="ARBA00023004"/>
    </source>
</evidence>
<dbReference type="GO" id="GO:0004497">
    <property type="term" value="F:monooxygenase activity"/>
    <property type="evidence" value="ECO:0007669"/>
    <property type="project" value="UniProtKB-KW"/>
</dbReference>
<dbReference type="GO" id="GO:0016705">
    <property type="term" value="F:oxidoreductase activity, acting on paired donors, with incorporation or reduction of molecular oxygen"/>
    <property type="evidence" value="ECO:0007669"/>
    <property type="project" value="InterPro"/>
</dbReference>
<dbReference type="SUPFAM" id="SSF48264">
    <property type="entry name" value="Cytochrome P450"/>
    <property type="match status" value="1"/>
</dbReference>
<evidence type="ECO:0000256" key="3">
    <source>
        <dbReference type="ARBA" id="ARBA00022723"/>
    </source>
</evidence>
<reference evidence="9 10" key="2">
    <citation type="journal article" date="2017" name="Genome Biol.">
        <title>New reference genome sequences of hot pepper reveal the massive evolution of plant disease-resistance genes by retroduplication.</title>
        <authorList>
            <person name="Kim S."/>
            <person name="Park J."/>
            <person name="Yeom S.I."/>
            <person name="Kim Y.M."/>
            <person name="Seo E."/>
            <person name="Kim K.T."/>
            <person name="Kim M.S."/>
            <person name="Lee J.M."/>
            <person name="Cheong K."/>
            <person name="Shin H.S."/>
            <person name="Kim S.B."/>
            <person name="Han K."/>
            <person name="Lee J."/>
            <person name="Park M."/>
            <person name="Lee H.A."/>
            <person name="Lee H.Y."/>
            <person name="Lee Y."/>
            <person name="Oh S."/>
            <person name="Lee J.H."/>
            <person name="Choi E."/>
            <person name="Choi E."/>
            <person name="Lee S.E."/>
            <person name="Jeon J."/>
            <person name="Kim H."/>
            <person name="Choi G."/>
            <person name="Song H."/>
            <person name="Lee J."/>
            <person name="Lee S.C."/>
            <person name="Kwon J.K."/>
            <person name="Lee H.Y."/>
            <person name="Koo N."/>
            <person name="Hong Y."/>
            <person name="Kim R.W."/>
            <person name="Kang W.H."/>
            <person name="Huh J.H."/>
            <person name="Kang B.C."/>
            <person name="Yang T.J."/>
            <person name="Lee Y.H."/>
            <person name="Bennetzen J.L."/>
            <person name="Choi D."/>
        </authorList>
    </citation>
    <scope>NUCLEOTIDE SEQUENCE [LARGE SCALE GENOMIC DNA]</scope>
    <source>
        <strain evidence="10">cv. CM334</strain>
    </source>
</reference>
<dbReference type="GO" id="GO:0006629">
    <property type="term" value="P:lipid metabolic process"/>
    <property type="evidence" value="ECO:0007669"/>
    <property type="project" value="UniProtKB-ARBA"/>
</dbReference>
<accession>A0A2G2ZAG2</accession>
<sequence>MLEPQSTPGMDLNASTPYISVGLTAGGLTGEKEVLHSCPNPHVSPMCIDDEYDGGVEGIYGCSMGMLERNGWVKHQLPVDARKRDKQHKEDEYRVIDSEDEVDYENHSIEEEGDEEKAQGPFLTSYQSQVHSRFVLPVHVSVSVRPGREESVRVGIAHVNGEEWTLQRKLVVPELSKLKLVPTLYSWVNPTIKNNLLPILYNASKQNISVDLQNLMIRFGTENIFGFALGKKLKTLTTELPEDPLALAIDATVQSFFKRLFYPNFMLKFMRFFSIGCERSLMKNHQILNNYITEALEERKRRKDETSDDDLLWTLMKKVQVNGHILPNSAIMSTILDILLAGHDSVATSASWFFWLVMNNPRVEKKIVNEILTVLKKTRGKDSVGSKVTDSIELPREEEIQEWMEESLSYEEINSLVYIHATLLETLRLYPSFPRMVRYAIFDDILPDGTYVPAGTDVILSLYSVGRMKSVWGEDCLEFKPERWLSADETRIERPEDGYMYAAFSGGSRTCIGKYLAFLEMKSVASAILLRYKLSPVPGHQVLPKLFFTLSMKNGLKVNLKRRDLAAIL</sequence>
<dbReference type="GO" id="GO:0005506">
    <property type="term" value="F:iron ion binding"/>
    <property type="evidence" value="ECO:0007669"/>
    <property type="project" value="InterPro"/>
</dbReference>
<dbReference type="PRINTS" id="PR00385">
    <property type="entry name" value="P450"/>
</dbReference>
<dbReference type="AlphaFoldDB" id="A0A2G2ZAG2"/>
<protein>
    <submittedName>
        <fullName evidence="9">Uncharacterized protein</fullName>
    </submittedName>
</protein>
<keyword evidence="5 6" id="KW-0408">Iron</keyword>
<dbReference type="Gene3D" id="1.10.630.10">
    <property type="entry name" value="Cytochrome P450"/>
    <property type="match status" value="1"/>
</dbReference>
<gene>
    <name evidence="9" type="ORF">T459_17040</name>
</gene>
<dbReference type="InterPro" id="IPR017972">
    <property type="entry name" value="Cyt_P450_CS"/>
</dbReference>
<comment type="similarity">
    <text evidence="2 7">Belongs to the cytochrome P450 family.</text>
</comment>
<dbReference type="PROSITE" id="PS00086">
    <property type="entry name" value="CYTOCHROME_P450"/>
    <property type="match status" value="1"/>
</dbReference>
<evidence type="ECO:0000256" key="2">
    <source>
        <dbReference type="ARBA" id="ARBA00010617"/>
    </source>
</evidence>